<organism evidence="2 3">
    <name type="scientific">Puccinia coronata f. sp. avenae</name>
    <dbReference type="NCBI Taxonomy" id="200324"/>
    <lineage>
        <taxon>Eukaryota</taxon>
        <taxon>Fungi</taxon>
        <taxon>Dikarya</taxon>
        <taxon>Basidiomycota</taxon>
        <taxon>Pucciniomycotina</taxon>
        <taxon>Pucciniomycetes</taxon>
        <taxon>Pucciniales</taxon>
        <taxon>Pucciniaceae</taxon>
        <taxon>Puccinia</taxon>
    </lineage>
</organism>
<feature type="compositionally biased region" description="Pro residues" evidence="1">
    <location>
        <begin position="55"/>
        <end position="67"/>
    </location>
</feature>
<dbReference type="OrthoDB" id="2514261at2759"/>
<proteinExistence type="predicted"/>
<dbReference type="EMBL" id="PGCJ01000294">
    <property type="protein sequence ID" value="PLW33662.1"/>
    <property type="molecule type" value="Genomic_DNA"/>
</dbReference>
<name>A0A2N5U7E6_9BASI</name>
<dbReference type="AlphaFoldDB" id="A0A2N5U7E6"/>
<comment type="caution">
    <text evidence="2">The sequence shown here is derived from an EMBL/GenBank/DDBJ whole genome shotgun (WGS) entry which is preliminary data.</text>
</comment>
<gene>
    <name evidence="2" type="ORF">PCANC_23088</name>
</gene>
<feature type="region of interest" description="Disordered" evidence="1">
    <location>
        <begin position="1"/>
        <end position="142"/>
    </location>
</feature>
<dbReference type="Proteomes" id="UP000235388">
    <property type="component" value="Unassembled WGS sequence"/>
</dbReference>
<reference evidence="2 3" key="1">
    <citation type="submission" date="2017-11" db="EMBL/GenBank/DDBJ databases">
        <title>De novo assembly and phasing of dikaryotic genomes from two isolates of Puccinia coronata f. sp. avenae, the causal agent of oat crown rust.</title>
        <authorList>
            <person name="Miller M.E."/>
            <person name="Zhang Y."/>
            <person name="Omidvar V."/>
            <person name="Sperschneider J."/>
            <person name="Schwessinger B."/>
            <person name="Raley C."/>
            <person name="Palmer J.M."/>
            <person name="Garnica D."/>
            <person name="Upadhyaya N."/>
            <person name="Rathjen J."/>
            <person name="Taylor J.M."/>
            <person name="Park R.F."/>
            <person name="Dodds P.N."/>
            <person name="Hirsch C.D."/>
            <person name="Kianian S.F."/>
            <person name="Figueroa M."/>
        </authorList>
    </citation>
    <scope>NUCLEOTIDE SEQUENCE [LARGE SCALE GENOMIC DNA]</scope>
    <source>
        <strain evidence="2">12NC29</strain>
    </source>
</reference>
<keyword evidence="3" id="KW-1185">Reference proteome</keyword>
<evidence type="ECO:0000313" key="2">
    <source>
        <dbReference type="EMBL" id="PLW33662.1"/>
    </source>
</evidence>
<accession>A0A2N5U7E6</accession>
<evidence type="ECO:0000313" key="3">
    <source>
        <dbReference type="Proteomes" id="UP000235388"/>
    </source>
</evidence>
<evidence type="ECO:0000256" key="1">
    <source>
        <dbReference type="SAM" id="MobiDB-lite"/>
    </source>
</evidence>
<sequence length="361" mass="39975">MALFLAQSPIRGSSIGLDNGNTGSNPNGSSPDDYGMLISLHPDAQWPTLLLTSNPPSPPRPQSPHHPSPTTFVALTPSGQRAQIQPPRGAQASRSARGPASTQEREVEPFNPFAASSEPDVNPDHDQELDSRDDDMDTSQETSHLSHFMTVLGVNVQQEQLANELALMTRAERNAALLTCLAAVVKRLDQTTQAIGAVPTPAIRAAKPVSPLSHEYPVRTHVYSPVFKQFVKNVGRACMLNEEIEAYNTNQQENLLYRAVMVRLDRQMPVYKRTHLPPNYMTHDPRATAHVIAQVRTQLKHVRHKARNVLLTGTQPSGNITYVPPIDELSRMLWRHFTLGHNTLSNVEVDAILLPRPLLRI</sequence>
<feature type="compositionally biased region" description="Low complexity" evidence="1">
    <location>
        <begin position="19"/>
        <end position="31"/>
    </location>
</feature>
<protein>
    <submittedName>
        <fullName evidence="2">Uncharacterized protein</fullName>
    </submittedName>
</protein>